<evidence type="ECO:0000313" key="2">
    <source>
        <dbReference type="Proteomes" id="UP000238823"/>
    </source>
</evidence>
<name>A0A2S9YK99_9BACT</name>
<dbReference type="Proteomes" id="UP000238823">
    <property type="component" value="Unassembled WGS sequence"/>
</dbReference>
<protein>
    <recommendedName>
        <fullName evidence="3">PpiC domain-containing protein</fullName>
    </recommendedName>
</protein>
<dbReference type="EMBL" id="PVNL01000093">
    <property type="protein sequence ID" value="PRQ05535.1"/>
    <property type="molecule type" value="Genomic_DNA"/>
</dbReference>
<reference evidence="1 2" key="1">
    <citation type="submission" date="2018-03" db="EMBL/GenBank/DDBJ databases">
        <title>Draft Genome Sequences of the Obligatory Marine Myxobacteria Enhygromyxa salina SWB007.</title>
        <authorList>
            <person name="Poehlein A."/>
            <person name="Moghaddam J.A."/>
            <person name="Harms H."/>
            <person name="Alanjari M."/>
            <person name="Koenig G.M."/>
            <person name="Daniel R."/>
            <person name="Schaeberle T.F."/>
        </authorList>
    </citation>
    <scope>NUCLEOTIDE SEQUENCE [LARGE SCALE GENOMIC DNA]</scope>
    <source>
        <strain evidence="1 2">SWB007</strain>
    </source>
</reference>
<evidence type="ECO:0000313" key="1">
    <source>
        <dbReference type="EMBL" id="PRQ05535.1"/>
    </source>
</evidence>
<proteinExistence type="predicted"/>
<accession>A0A2S9YK99</accession>
<gene>
    <name evidence="1" type="ORF">ENSA7_45810</name>
</gene>
<sequence length="270" mass="30607">MTGPVQRRPLWREPLLAFVVLGAVVFGIDRALPRDEPAARQVRLDRETHSRLLDELHAALGRAPTPTEIAAAEQRWVSTEVLVREGLALGLERDDPIVRQRIVDKMQLALDDFRPSEPRPGQLEDYFAANRARFAEPGAADFVHVWLSEAESADEILARLEAGEDPAALGRPFPDGSRFRRRPRARVAQSFGEGFAAELFSTPSTGRWIVRRSDHGTHVVKTLALRPGREPRLAGIRERVLEDWHRSRRREHVRARVDALVDGWELVIER</sequence>
<dbReference type="AlphaFoldDB" id="A0A2S9YK99"/>
<dbReference type="RefSeq" id="WP_106091510.1">
    <property type="nucleotide sequence ID" value="NZ_PVNL01000093.1"/>
</dbReference>
<organism evidence="1 2">
    <name type="scientific">Enhygromyxa salina</name>
    <dbReference type="NCBI Taxonomy" id="215803"/>
    <lineage>
        <taxon>Bacteria</taxon>
        <taxon>Pseudomonadati</taxon>
        <taxon>Myxococcota</taxon>
        <taxon>Polyangia</taxon>
        <taxon>Nannocystales</taxon>
        <taxon>Nannocystaceae</taxon>
        <taxon>Enhygromyxa</taxon>
    </lineage>
</organism>
<comment type="caution">
    <text evidence="1">The sequence shown here is derived from an EMBL/GenBank/DDBJ whole genome shotgun (WGS) entry which is preliminary data.</text>
</comment>
<dbReference type="OrthoDB" id="196786at2"/>
<evidence type="ECO:0008006" key="3">
    <source>
        <dbReference type="Google" id="ProtNLM"/>
    </source>
</evidence>